<evidence type="ECO:0000313" key="3">
    <source>
        <dbReference type="Proteomes" id="UP000032702"/>
    </source>
</evidence>
<reference evidence="2 3" key="1">
    <citation type="submission" date="2006-04" db="EMBL/GenBank/DDBJ databases">
        <authorList>
            <person name="Nierman W.C."/>
        </authorList>
    </citation>
    <scope>NUCLEOTIDE SEQUENCE [LARGE SCALE GENOMIC DNA]</scope>
    <source>
        <strain evidence="2 3">DW4/3-1</strain>
    </source>
</reference>
<feature type="compositionally biased region" description="Basic residues" evidence="1">
    <location>
        <begin position="240"/>
        <end position="252"/>
    </location>
</feature>
<dbReference type="AlphaFoldDB" id="Q093K6"/>
<evidence type="ECO:0000256" key="1">
    <source>
        <dbReference type="SAM" id="MobiDB-lite"/>
    </source>
</evidence>
<dbReference type="Proteomes" id="UP000032702">
    <property type="component" value="Unassembled WGS sequence"/>
</dbReference>
<sequence length="483" mass="50405">MAVAAVTAVGGAQLGEQALVTAHGVSIVQGEVNHGVDVPQVVPVAAGIGEVPRDRLHLRHRERPRAGAVHVPGHAEDGVTLPPQGGGDAAAGIASGAGDENLHRGAPDVCRTGSSQGPLSSEKAASLFTCASKLWRIACAVKRMGHEPCDRNETVECRRGGVLARPGTGGARPASLAGGGPVEGDRALHDRVRRPPHPRGGAWTAPAHGRVGGCHCLVGQPHHPGRGRFELACAGAQGAARRRRTRRRRGAHPRGPEPPAKRRSPASGQCTKAGVGPCAPRAPHRPGTRASAGGGPRGGGSPRALISGGYRERCISSPESMGQLGDRRGERPDLQPPAVLIEDLGENPGVLVHLADAPLAGVGNHQLCLGHGALEELQHALAERGDILRRVRREDDRLGVPLKQGFACFGGEPVRLVEQQLARDALRPDVPEHLAGHLELGFPGGIGGIHHVEQQGGLQRLIQRRAEGGHEIMRQFLDEAHGV</sequence>
<feature type="region of interest" description="Disordered" evidence="1">
    <location>
        <begin position="166"/>
        <end position="206"/>
    </location>
</feature>
<proteinExistence type="predicted"/>
<dbReference type="EMBL" id="AAMD01000044">
    <property type="protein sequence ID" value="EAU66911.1"/>
    <property type="molecule type" value="Genomic_DNA"/>
</dbReference>
<feature type="region of interest" description="Disordered" evidence="1">
    <location>
        <begin position="65"/>
        <end position="121"/>
    </location>
</feature>
<accession>Q093K6</accession>
<feature type="compositionally biased region" description="Gly residues" evidence="1">
    <location>
        <begin position="292"/>
        <end position="301"/>
    </location>
</feature>
<name>Q093K6_STIAD</name>
<organism evidence="2 3">
    <name type="scientific">Stigmatella aurantiaca (strain DW4/3-1)</name>
    <dbReference type="NCBI Taxonomy" id="378806"/>
    <lineage>
        <taxon>Bacteria</taxon>
        <taxon>Pseudomonadati</taxon>
        <taxon>Myxococcota</taxon>
        <taxon>Myxococcia</taxon>
        <taxon>Myxococcales</taxon>
        <taxon>Cystobacterineae</taxon>
        <taxon>Archangiaceae</taxon>
        <taxon>Stigmatella</taxon>
    </lineage>
</organism>
<gene>
    <name evidence="2" type="ORF">STIAU_0095</name>
</gene>
<feature type="region of interest" description="Disordered" evidence="1">
    <location>
        <begin position="236"/>
        <end position="310"/>
    </location>
</feature>
<evidence type="ECO:0000313" key="2">
    <source>
        <dbReference type="EMBL" id="EAU66911.1"/>
    </source>
</evidence>
<comment type="caution">
    <text evidence="2">The sequence shown here is derived from an EMBL/GenBank/DDBJ whole genome shotgun (WGS) entry which is preliminary data.</text>
</comment>
<protein>
    <submittedName>
        <fullName evidence="2">Uncharacterized protein</fullName>
    </submittedName>
</protein>